<proteinExistence type="predicted"/>
<evidence type="ECO:0000313" key="2">
    <source>
        <dbReference type="Proteomes" id="UP001456224"/>
    </source>
</evidence>
<gene>
    <name evidence="1" type="ORF">WHX56_14220</name>
</gene>
<accession>A0ABZ2S6P1</accession>
<protein>
    <recommendedName>
        <fullName evidence="3">NlpC/P60 domain-containing protein</fullName>
    </recommendedName>
</protein>
<evidence type="ECO:0008006" key="3">
    <source>
        <dbReference type="Google" id="ProtNLM"/>
    </source>
</evidence>
<keyword evidence="2" id="KW-1185">Reference proteome</keyword>
<name>A0ABZ2S6P1_9BURK</name>
<dbReference type="Proteomes" id="UP001456224">
    <property type="component" value="Chromosome"/>
</dbReference>
<evidence type="ECO:0000313" key="1">
    <source>
        <dbReference type="EMBL" id="WXR76601.1"/>
    </source>
</evidence>
<reference evidence="1 2" key="1">
    <citation type="submission" date="2024-03" db="EMBL/GenBank/DDBJ databases">
        <title>Reference genomes for the five species model microbial community.</title>
        <authorList>
            <person name="Padfield D."/>
        </authorList>
    </citation>
    <scope>NUCLEOTIDE SEQUENCE [LARGE SCALE GENOMIC DNA]</scope>
    <source>
        <strain evidence="1 2">AB1</strain>
    </source>
</reference>
<dbReference type="EMBL" id="CP148753">
    <property type="protein sequence ID" value="WXR76601.1"/>
    <property type="molecule type" value="Genomic_DNA"/>
</dbReference>
<dbReference type="RefSeq" id="WP_338881579.1">
    <property type="nucleotide sequence ID" value="NZ_CP148753.1"/>
</dbReference>
<sequence>MHWTDKYIGQPYVPESGDCAAFAERVAREYLGITPGLPDAHEVKLRAQAAQIRAHQAEFVEQMPAPTEGHPVLLRSRGDLFHIGVMTFLANEWWVVHADQSFGAVVRQRLRDMLRVDYKLEGYFRWKT</sequence>
<organism evidence="1 2">
    <name type="scientific">Achromobacter veterisilvae</name>
    <dbReference type="NCBI Taxonomy" id="2069367"/>
    <lineage>
        <taxon>Bacteria</taxon>
        <taxon>Pseudomonadati</taxon>
        <taxon>Pseudomonadota</taxon>
        <taxon>Betaproteobacteria</taxon>
        <taxon>Burkholderiales</taxon>
        <taxon>Alcaligenaceae</taxon>
        <taxon>Achromobacter</taxon>
    </lineage>
</organism>